<feature type="signal peptide" evidence="2">
    <location>
        <begin position="1"/>
        <end position="30"/>
    </location>
</feature>
<dbReference type="Gene3D" id="3.10.450.50">
    <property type="match status" value="1"/>
</dbReference>
<evidence type="ECO:0000256" key="2">
    <source>
        <dbReference type="SAM" id="SignalP"/>
    </source>
</evidence>
<feature type="region of interest" description="Disordered" evidence="1">
    <location>
        <begin position="38"/>
        <end position="58"/>
    </location>
</feature>
<feature type="chain" id="PRO_5045497128" description="DUF4019 domain-containing protein" evidence="2">
    <location>
        <begin position="31"/>
        <end position="172"/>
    </location>
</feature>
<dbReference type="EMBL" id="JBHTGL010000008">
    <property type="protein sequence ID" value="MFD0627159.1"/>
    <property type="molecule type" value="Genomic_DNA"/>
</dbReference>
<keyword evidence="2" id="KW-0732">Signal</keyword>
<organism evidence="3 4">
    <name type="scientific">Streptomyces sanglieri</name>
    <dbReference type="NCBI Taxonomy" id="193460"/>
    <lineage>
        <taxon>Bacteria</taxon>
        <taxon>Bacillati</taxon>
        <taxon>Actinomycetota</taxon>
        <taxon>Actinomycetes</taxon>
        <taxon>Kitasatosporales</taxon>
        <taxon>Streptomycetaceae</taxon>
        <taxon>Streptomyces</taxon>
    </lineage>
</organism>
<evidence type="ECO:0000256" key="1">
    <source>
        <dbReference type="SAM" id="MobiDB-lite"/>
    </source>
</evidence>
<reference evidence="4" key="1">
    <citation type="journal article" date="2019" name="Int. J. Syst. Evol. Microbiol.">
        <title>The Global Catalogue of Microorganisms (GCM) 10K type strain sequencing project: providing services to taxonomists for standard genome sequencing and annotation.</title>
        <authorList>
            <consortium name="The Broad Institute Genomics Platform"/>
            <consortium name="The Broad Institute Genome Sequencing Center for Infectious Disease"/>
            <person name="Wu L."/>
            <person name="Ma J."/>
        </authorList>
    </citation>
    <scope>NUCLEOTIDE SEQUENCE [LARGE SCALE GENOMIC DNA]</scope>
    <source>
        <strain evidence="4">JCM 12607</strain>
    </source>
</reference>
<name>A0ABW2X0H8_9ACTN</name>
<sequence>MLQLRNAQGPRARRLIGRTLLASALLTAVAALPAAAAAPGTPATAQTPTTATAPARSETGAPAYQQVAHFYGAYIDAVTAENGGRLATDLRNFYLTRQLRERLSTWEQRNHADGVLRAQNTPLAFRVTPGDSAAGHTWSTVRLTWSTGKHPTYSYLTVRSDLHTGKISGIGD</sequence>
<evidence type="ECO:0008006" key="5">
    <source>
        <dbReference type="Google" id="ProtNLM"/>
    </source>
</evidence>
<evidence type="ECO:0000313" key="3">
    <source>
        <dbReference type="EMBL" id="MFD0627159.1"/>
    </source>
</evidence>
<accession>A0ABW2X0H8</accession>
<keyword evidence="4" id="KW-1185">Reference proteome</keyword>
<proteinExistence type="predicted"/>
<gene>
    <name evidence="3" type="ORF">ACFQ2K_35245</name>
</gene>
<evidence type="ECO:0000313" key="4">
    <source>
        <dbReference type="Proteomes" id="UP001596915"/>
    </source>
</evidence>
<dbReference type="Proteomes" id="UP001596915">
    <property type="component" value="Unassembled WGS sequence"/>
</dbReference>
<protein>
    <recommendedName>
        <fullName evidence="5">DUF4019 domain-containing protein</fullName>
    </recommendedName>
</protein>
<comment type="caution">
    <text evidence="3">The sequence shown here is derived from an EMBL/GenBank/DDBJ whole genome shotgun (WGS) entry which is preliminary data.</text>
</comment>
<feature type="compositionally biased region" description="Low complexity" evidence="1">
    <location>
        <begin position="38"/>
        <end position="55"/>
    </location>
</feature>